<protein>
    <submittedName>
        <fullName evidence="2">Uncharacterized protein</fullName>
    </submittedName>
</protein>
<organism evidence="2 3">
    <name type="scientific">Plenodomus tracheiphilus IPT5</name>
    <dbReference type="NCBI Taxonomy" id="1408161"/>
    <lineage>
        <taxon>Eukaryota</taxon>
        <taxon>Fungi</taxon>
        <taxon>Dikarya</taxon>
        <taxon>Ascomycota</taxon>
        <taxon>Pezizomycotina</taxon>
        <taxon>Dothideomycetes</taxon>
        <taxon>Pleosporomycetidae</taxon>
        <taxon>Pleosporales</taxon>
        <taxon>Pleosporineae</taxon>
        <taxon>Leptosphaeriaceae</taxon>
        <taxon>Plenodomus</taxon>
    </lineage>
</organism>
<dbReference type="Proteomes" id="UP000799423">
    <property type="component" value="Unassembled WGS sequence"/>
</dbReference>
<sequence>MDARLQDFRSKMQSVKELYHSRHYTQCAKFAGQLLAETNERQIHPIHLSYLYFYTALSHDTLAREATLKNRHKELSLAEKHYLAAITALTPPSPTPKQPDLDAQNDSPISATFHDSHLWKRRSSNAGSFDSTASTASSATSYSYTHSDDDQQHVVSHKRGESFQFPRPPGLNDHLNSEPKTTRHHNPIYISSYTPSRLACYTTTHEYDHQDDEHPMHRYANANANHVMNPLASQISSFATLLNAHLNSVRSLKKKTSVHAVRFTFPSPKPSPTAAAAAAREKARASHVYDCAEAEGVRQMRRNRVFRQRFDPEAVRRLCGDVLAELA</sequence>
<evidence type="ECO:0000313" key="3">
    <source>
        <dbReference type="Proteomes" id="UP000799423"/>
    </source>
</evidence>
<proteinExistence type="predicted"/>
<keyword evidence="3" id="KW-1185">Reference proteome</keyword>
<dbReference type="EMBL" id="MU006290">
    <property type="protein sequence ID" value="KAF2855522.1"/>
    <property type="molecule type" value="Genomic_DNA"/>
</dbReference>
<evidence type="ECO:0000256" key="1">
    <source>
        <dbReference type="SAM" id="MobiDB-lite"/>
    </source>
</evidence>
<gene>
    <name evidence="2" type="ORF">T440DRAFT_156812</name>
</gene>
<name>A0A6A7BJV9_9PLEO</name>
<dbReference type="OrthoDB" id="3641178at2759"/>
<dbReference type="AlphaFoldDB" id="A0A6A7BJV9"/>
<accession>A0A6A7BJV9</accession>
<feature type="region of interest" description="Disordered" evidence="1">
    <location>
        <begin position="140"/>
        <end position="188"/>
    </location>
</feature>
<reference evidence="2" key="1">
    <citation type="submission" date="2020-01" db="EMBL/GenBank/DDBJ databases">
        <authorList>
            <consortium name="DOE Joint Genome Institute"/>
            <person name="Haridas S."/>
            <person name="Albert R."/>
            <person name="Binder M."/>
            <person name="Bloem J."/>
            <person name="Labutti K."/>
            <person name="Salamov A."/>
            <person name="Andreopoulos B."/>
            <person name="Baker S.E."/>
            <person name="Barry K."/>
            <person name="Bills G."/>
            <person name="Bluhm B.H."/>
            <person name="Cannon C."/>
            <person name="Castanera R."/>
            <person name="Culley D.E."/>
            <person name="Daum C."/>
            <person name="Ezra D."/>
            <person name="Gonzalez J.B."/>
            <person name="Henrissat B."/>
            <person name="Kuo A."/>
            <person name="Liang C."/>
            <person name="Lipzen A."/>
            <person name="Lutzoni F."/>
            <person name="Magnuson J."/>
            <person name="Mondo S."/>
            <person name="Nolan M."/>
            <person name="Ohm R."/>
            <person name="Pangilinan J."/>
            <person name="Park H.-J."/>
            <person name="Ramirez L."/>
            <person name="Alfaro M."/>
            <person name="Sun H."/>
            <person name="Tritt A."/>
            <person name="Yoshinaga Y."/>
            <person name="Zwiers L.-H."/>
            <person name="Turgeon B.G."/>
            <person name="Goodwin S.B."/>
            <person name="Spatafora J.W."/>
            <person name="Crous P.W."/>
            <person name="Grigoriev I.V."/>
        </authorList>
    </citation>
    <scope>NUCLEOTIDE SEQUENCE</scope>
    <source>
        <strain evidence="2">IPT5</strain>
    </source>
</reference>
<evidence type="ECO:0000313" key="2">
    <source>
        <dbReference type="EMBL" id="KAF2855522.1"/>
    </source>
</evidence>